<accession>A0AAV4BUR5</accession>
<evidence type="ECO:0000313" key="2">
    <source>
        <dbReference type="Proteomes" id="UP000735302"/>
    </source>
</evidence>
<keyword evidence="2" id="KW-1185">Reference proteome</keyword>
<dbReference type="EMBL" id="BLXT01005511">
    <property type="protein sequence ID" value="GFO23333.1"/>
    <property type="molecule type" value="Genomic_DNA"/>
</dbReference>
<gene>
    <name evidence="1" type="ORF">PoB_004983800</name>
</gene>
<organism evidence="1 2">
    <name type="scientific">Plakobranchus ocellatus</name>
    <dbReference type="NCBI Taxonomy" id="259542"/>
    <lineage>
        <taxon>Eukaryota</taxon>
        <taxon>Metazoa</taxon>
        <taxon>Spiralia</taxon>
        <taxon>Lophotrochozoa</taxon>
        <taxon>Mollusca</taxon>
        <taxon>Gastropoda</taxon>
        <taxon>Heterobranchia</taxon>
        <taxon>Euthyneura</taxon>
        <taxon>Panpulmonata</taxon>
        <taxon>Sacoglossa</taxon>
        <taxon>Placobranchoidea</taxon>
        <taxon>Plakobranchidae</taxon>
        <taxon>Plakobranchus</taxon>
    </lineage>
</organism>
<proteinExistence type="predicted"/>
<evidence type="ECO:0000313" key="1">
    <source>
        <dbReference type="EMBL" id="GFO23333.1"/>
    </source>
</evidence>
<dbReference type="AlphaFoldDB" id="A0AAV4BUR5"/>
<sequence>MYNYGRLSVCKDTDMDAALLTIADTLTVSVQEIRIQFFFPEAVAAVARLQLAPSLPRAASARRAQLTRLYRGPPAGTMERIKNLISPRARRKKLELGGGGGGAGGDSARTGGGRTFGVALEQLMARLSPESFSGGGVQSVPRVPFVVRRICEYIYKYGKGNR</sequence>
<evidence type="ECO:0008006" key="3">
    <source>
        <dbReference type="Google" id="ProtNLM"/>
    </source>
</evidence>
<name>A0AAV4BUR5_9GAST</name>
<dbReference type="Proteomes" id="UP000735302">
    <property type="component" value="Unassembled WGS sequence"/>
</dbReference>
<comment type="caution">
    <text evidence="1">The sequence shown here is derived from an EMBL/GenBank/DDBJ whole genome shotgun (WGS) entry which is preliminary data.</text>
</comment>
<reference evidence="1 2" key="1">
    <citation type="journal article" date="2021" name="Elife">
        <title>Chloroplast acquisition without the gene transfer in kleptoplastic sea slugs, Plakobranchus ocellatus.</title>
        <authorList>
            <person name="Maeda T."/>
            <person name="Takahashi S."/>
            <person name="Yoshida T."/>
            <person name="Shimamura S."/>
            <person name="Takaki Y."/>
            <person name="Nagai Y."/>
            <person name="Toyoda A."/>
            <person name="Suzuki Y."/>
            <person name="Arimoto A."/>
            <person name="Ishii H."/>
            <person name="Satoh N."/>
            <person name="Nishiyama T."/>
            <person name="Hasebe M."/>
            <person name="Maruyama T."/>
            <person name="Minagawa J."/>
            <person name="Obokata J."/>
            <person name="Shigenobu S."/>
        </authorList>
    </citation>
    <scope>NUCLEOTIDE SEQUENCE [LARGE SCALE GENOMIC DNA]</scope>
</reference>
<protein>
    <recommendedName>
        <fullName evidence="3">DM2 domain-containing protein</fullName>
    </recommendedName>
</protein>